<keyword evidence="4" id="KW-1185">Reference proteome</keyword>
<dbReference type="KEGG" id="pgr:PGTG_05592"/>
<keyword evidence="1" id="KW-0812">Transmembrane</keyword>
<dbReference type="Proteomes" id="UP000008783">
    <property type="component" value="Unassembled WGS sequence"/>
</dbReference>
<dbReference type="InParanoid" id="E3K4V6"/>
<accession>E3K4V6</accession>
<dbReference type="VEuPathDB" id="FungiDB:PGTG_05592"/>
<feature type="chain" id="PRO_5003173003" evidence="2">
    <location>
        <begin position="20"/>
        <end position="257"/>
    </location>
</feature>
<reference key="1">
    <citation type="submission" date="2007-01" db="EMBL/GenBank/DDBJ databases">
        <title>The Genome Sequence of Puccinia graminis f. sp. tritici Strain CRL 75-36-700-3.</title>
        <authorList>
            <consortium name="The Broad Institute Genome Sequencing Platform"/>
            <person name="Birren B."/>
            <person name="Lander E."/>
            <person name="Galagan J."/>
            <person name="Nusbaum C."/>
            <person name="Devon K."/>
            <person name="Cuomo C."/>
            <person name="Jaffe D."/>
            <person name="Butler J."/>
            <person name="Alvarez P."/>
            <person name="Gnerre S."/>
            <person name="Grabherr M."/>
            <person name="Mauceli E."/>
            <person name="Brockman W."/>
            <person name="Young S."/>
            <person name="LaButti K."/>
            <person name="Sykes S."/>
            <person name="DeCaprio D."/>
            <person name="Crawford M."/>
            <person name="Koehrsen M."/>
            <person name="Engels R."/>
            <person name="Montgomery P."/>
            <person name="Pearson M."/>
            <person name="Howarth C."/>
            <person name="Larson L."/>
            <person name="White J."/>
            <person name="Zeng Q."/>
            <person name="Kodira C."/>
            <person name="Yandava C."/>
            <person name="Alvarado L."/>
            <person name="O'Leary S."/>
            <person name="Szabo L."/>
            <person name="Dean R."/>
            <person name="Schein J."/>
        </authorList>
    </citation>
    <scope>NUCLEOTIDE SEQUENCE</scope>
    <source>
        <strain>CRL 75-36-700-3</strain>
    </source>
</reference>
<keyword evidence="1" id="KW-0472">Membrane</keyword>
<feature type="signal peptide" evidence="2">
    <location>
        <begin position="1"/>
        <end position="19"/>
    </location>
</feature>
<dbReference type="RefSeq" id="XP_003323690.1">
    <property type="nucleotide sequence ID" value="XM_003323642.1"/>
</dbReference>
<dbReference type="EMBL" id="DS178272">
    <property type="protein sequence ID" value="EFP79271.1"/>
    <property type="molecule type" value="Genomic_DNA"/>
</dbReference>
<gene>
    <name evidence="3" type="ORF">PGTG_05592</name>
</gene>
<keyword evidence="1" id="KW-1133">Transmembrane helix</keyword>
<evidence type="ECO:0000313" key="3">
    <source>
        <dbReference type="EMBL" id="EFP79271.1"/>
    </source>
</evidence>
<organism evidence="3 4">
    <name type="scientific">Puccinia graminis f. sp. tritici (strain CRL 75-36-700-3 / race SCCL)</name>
    <name type="common">Black stem rust fungus</name>
    <dbReference type="NCBI Taxonomy" id="418459"/>
    <lineage>
        <taxon>Eukaryota</taxon>
        <taxon>Fungi</taxon>
        <taxon>Dikarya</taxon>
        <taxon>Basidiomycota</taxon>
        <taxon>Pucciniomycotina</taxon>
        <taxon>Pucciniomycetes</taxon>
        <taxon>Pucciniales</taxon>
        <taxon>Pucciniaceae</taxon>
        <taxon>Puccinia</taxon>
    </lineage>
</organism>
<sequence length="257" mass="28829">MLRLSAIVYVCSALSHVLSTPLVPAHLPSAPGPYLRNVHAAPVAEGALPRRMPEFVPNFEPEHVQEYTIQKDGTIRHRHRKLLGEESTIPVPPPSVAMYNDYDTRKMTPDEEQWVKHFAKTHNQGRPYRLTGENQFTEIPKENCDHDYFCGRMRFYDGEDKLLHDTGCCHCNASCLSVKEANAAEVGIGIGVFFGAIAAVFTVNRLCKRLRDKIESGMKSTGQCITARYRKNLQCSWVVFQKISSQGIILGNTNDPA</sequence>
<keyword evidence="2" id="KW-0732">Signal</keyword>
<dbReference type="GeneID" id="10531095"/>
<name>E3K4V6_PUCGT</name>
<evidence type="ECO:0000256" key="1">
    <source>
        <dbReference type="SAM" id="Phobius"/>
    </source>
</evidence>
<evidence type="ECO:0000313" key="4">
    <source>
        <dbReference type="Proteomes" id="UP000008783"/>
    </source>
</evidence>
<proteinExistence type="predicted"/>
<evidence type="ECO:0000256" key="2">
    <source>
        <dbReference type="SAM" id="SignalP"/>
    </source>
</evidence>
<feature type="transmembrane region" description="Helical" evidence="1">
    <location>
        <begin position="183"/>
        <end position="203"/>
    </location>
</feature>
<protein>
    <submittedName>
        <fullName evidence="3">Uncharacterized protein</fullName>
    </submittedName>
</protein>
<reference evidence="4" key="2">
    <citation type="journal article" date="2011" name="Proc. Natl. Acad. Sci. U.S.A.">
        <title>Obligate biotrophy features unraveled by the genomic analysis of rust fungi.</title>
        <authorList>
            <person name="Duplessis S."/>
            <person name="Cuomo C.A."/>
            <person name="Lin Y.-C."/>
            <person name="Aerts A."/>
            <person name="Tisserant E."/>
            <person name="Veneault-Fourrey C."/>
            <person name="Joly D.L."/>
            <person name="Hacquard S."/>
            <person name="Amselem J."/>
            <person name="Cantarel B.L."/>
            <person name="Chiu R."/>
            <person name="Coutinho P.M."/>
            <person name="Feau N."/>
            <person name="Field M."/>
            <person name="Frey P."/>
            <person name="Gelhaye E."/>
            <person name="Goldberg J."/>
            <person name="Grabherr M.G."/>
            <person name="Kodira C.D."/>
            <person name="Kohler A."/>
            <person name="Kuees U."/>
            <person name="Lindquist E.A."/>
            <person name="Lucas S.M."/>
            <person name="Mago R."/>
            <person name="Mauceli E."/>
            <person name="Morin E."/>
            <person name="Murat C."/>
            <person name="Pangilinan J.L."/>
            <person name="Park R."/>
            <person name="Pearson M."/>
            <person name="Quesneville H."/>
            <person name="Rouhier N."/>
            <person name="Sakthikumar S."/>
            <person name="Salamov A.A."/>
            <person name="Schmutz J."/>
            <person name="Selles B."/>
            <person name="Shapiro H."/>
            <person name="Tanguay P."/>
            <person name="Tuskan G.A."/>
            <person name="Henrissat B."/>
            <person name="Van de Peer Y."/>
            <person name="Rouze P."/>
            <person name="Ellis J.G."/>
            <person name="Dodds P.N."/>
            <person name="Schein J.E."/>
            <person name="Zhong S."/>
            <person name="Hamelin R.C."/>
            <person name="Grigoriev I.V."/>
            <person name="Szabo L.J."/>
            <person name="Martin F."/>
        </authorList>
    </citation>
    <scope>NUCLEOTIDE SEQUENCE [LARGE SCALE GENOMIC DNA]</scope>
    <source>
        <strain evidence="4">CRL 75-36-700-3 / race SCCL</strain>
    </source>
</reference>
<dbReference type="AlphaFoldDB" id="E3K4V6"/>
<dbReference type="OrthoDB" id="2501098at2759"/>
<dbReference type="HOGENOM" id="CLU_1082333_0_0_1"/>